<name>A0A645EI99_9ZZZZ</name>
<dbReference type="AlphaFoldDB" id="A0A645EI99"/>
<sequence>MLQASGTILKLEITTYIIPERIDKNTTFKDFFISGISIDKNIAYSDTPRLLCTVSGKIDPTKYPSTVPPTQEAYAIPSNASIKGRVSFLLFKDAIEKDSSVTPKAIKNSHFLLTPLRRMDKAALIIK</sequence>
<comment type="caution">
    <text evidence="1">The sequence shown here is derived from an EMBL/GenBank/DDBJ whole genome shotgun (WGS) entry which is preliminary data.</text>
</comment>
<dbReference type="EMBL" id="VSSQ01046901">
    <property type="protein sequence ID" value="MPN00869.1"/>
    <property type="molecule type" value="Genomic_DNA"/>
</dbReference>
<evidence type="ECO:0000313" key="1">
    <source>
        <dbReference type="EMBL" id="MPN00869.1"/>
    </source>
</evidence>
<gene>
    <name evidence="1" type="ORF">SDC9_148067</name>
</gene>
<reference evidence="1" key="1">
    <citation type="submission" date="2019-08" db="EMBL/GenBank/DDBJ databases">
        <authorList>
            <person name="Kucharzyk K."/>
            <person name="Murdoch R.W."/>
            <person name="Higgins S."/>
            <person name="Loffler F."/>
        </authorList>
    </citation>
    <scope>NUCLEOTIDE SEQUENCE</scope>
</reference>
<accession>A0A645EI99</accession>
<protein>
    <submittedName>
        <fullName evidence="1">Uncharacterized protein</fullName>
    </submittedName>
</protein>
<proteinExistence type="predicted"/>
<organism evidence="1">
    <name type="scientific">bioreactor metagenome</name>
    <dbReference type="NCBI Taxonomy" id="1076179"/>
    <lineage>
        <taxon>unclassified sequences</taxon>
        <taxon>metagenomes</taxon>
        <taxon>ecological metagenomes</taxon>
    </lineage>
</organism>